<feature type="region of interest" description="Disordered" evidence="2">
    <location>
        <begin position="684"/>
        <end position="703"/>
    </location>
</feature>
<dbReference type="Pfam" id="PF14846">
    <property type="entry name" value="DUF4485"/>
    <property type="match status" value="1"/>
</dbReference>
<feature type="coiled-coil region" evidence="1">
    <location>
        <begin position="858"/>
        <end position="921"/>
    </location>
</feature>
<evidence type="ECO:0000256" key="2">
    <source>
        <dbReference type="SAM" id="MobiDB-lite"/>
    </source>
</evidence>
<proteinExistence type="predicted"/>
<comment type="caution">
    <text evidence="4">The sequence shown here is derived from an EMBL/GenBank/DDBJ whole genome shotgun (WGS) entry which is preliminary data.</text>
</comment>
<feature type="compositionally biased region" description="Polar residues" evidence="2">
    <location>
        <begin position="197"/>
        <end position="207"/>
    </location>
</feature>
<feature type="domain" description="DUF4485" evidence="3">
    <location>
        <begin position="46"/>
        <end position="131"/>
    </location>
</feature>
<evidence type="ECO:0000256" key="1">
    <source>
        <dbReference type="SAM" id="Coils"/>
    </source>
</evidence>
<gene>
    <name evidence="4" type="ORF">JOB18_033300</name>
</gene>
<dbReference type="Proteomes" id="UP000693946">
    <property type="component" value="Linkage Group LG19"/>
</dbReference>
<feature type="compositionally biased region" description="Basic and acidic residues" evidence="2">
    <location>
        <begin position="209"/>
        <end position="230"/>
    </location>
</feature>
<dbReference type="PANTHER" id="PTHR18871:SF2">
    <property type="entry name" value="CENTROSOMAL PROTEIN OF 112 KDA"/>
    <property type="match status" value="1"/>
</dbReference>
<evidence type="ECO:0000313" key="4">
    <source>
        <dbReference type="EMBL" id="KAG7505508.1"/>
    </source>
</evidence>
<reference evidence="4 5" key="1">
    <citation type="journal article" date="2021" name="Sci. Rep.">
        <title>Chromosome anchoring in Senegalese sole (Solea senegalensis) reveals sex-associated markers and genome rearrangements in flatfish.</title>
        <authorList>
            <person name="Guerrero-Cozar I."/>
            <person name="Gomez-Garrido J."/>
            <person name="Berbel C."/>
            <person name="Martinez-Blanch J.F."/>
            <person name="Alioto T."/>
            <person name="Claros M.G."/>
            <person name="Gagnaire P.A."/>
            <person name="Manchado M."/>
        </authorList>
    </citation>
    <scope>NUCLEOTIDE SEQUENCE [LARGE SCALE GENOMIC DNA]</scope>
    <source>
        <strain evidence="4">Sse05_10M</strain>
    </source>
</reference>
<dbReference type="PANTHER" id="PTHR18871">
    <property type="entry name" value="CENTROSOMAL PROTEIN OF 112 KDA"/>
    <property type="match status" value="1"/>
</dbReference>
<accession>A0AAV6RJA3</accession>
<evidence type="ECO:0000313" key="5">
    <source>
        <dbReference type="Proteomes" id="UP000693946"/>
    </source>
</evidence>
<feature type="coiled-coil region" evidence="1">
    <location>
        <begin position="313"/>
        <end position="376"/>
    </location>
</feature>
<feature type="coiled-coil region" evidence="1">
    <location>
        <begin position="796"/>
        <end position="830"/>
    </location>
</feature>
<dbReference type="InterPro" id="IPR055310">
    <property type="entry name" value="CEP112"/>
</dbReference>
<feature type="coiled-coil region" evidence="1">
    <location>
        <begin position="404"/>
        <end position="559"/>
    </location>
</feature>
<dbReference type="EMBL" id="JAGKHQ010000011">
    <property type="protein sequence ID" value="KAG7505508.1"/>
    <property type="molecule type" value="Genomic_DNA"/>
</dbReference>
<name>A0AAV6RJA3_SOLSE</name>
<dbReference type="AlphaFoldDB" id="A0AAV6RJA3"/>
<protein>
    <recommendedName>
        <fullName evidence="3">DUF4485 domain-containing protein</fullName>
    </recommendedName>
</protein>
<keyword evidence="5" id="KW-1185">Reference proteome</keyword>
<feature type="coiled-coil region" evidence="1">
    <location>
        <begin position="946"/>
        <end position="973"/>
    </location>
</feature>
<organism evidence="4 5">
    <name type="scientific">Solea senegalensis</name>
    <name type="common">Senegalese sole</name>
    <dbReference type="NCBI Taxonomy" id="28829"/>
    <lineage>
        <taxon>Eukaryota</taxon>
        <taxon>Metazoa</taxon>
        <taxon>Chordata</taxon>
        <taxon>Craniata</taxon>
        <taxon>Vertebrata</taxon>
        <taxon>Euteleostomi</taxon>
        <taxon>Actinopterygii</taxon>
        <taxon>Neopterygii</taxon>
        <taxon>Teleostei</taxon>
        <taxon>Neoteleostei</taxon>
        <taxon>Acanthomorphata</taxon>
        <taxon>Carangaria</taxon>
        <taxon>Pleuronectiformes</taxon>
        <taxon>Pleuronectoidei</taxon>
        <taxon>Soleidae</taxon>
        <taxon>Solea</taxon>
    </lineage>
</organism>
<evidence type="ECO:0000259" key="3">
    <source>
        <dbReference type="Pfam" id="PF14846"/>
    </source>
</evidence>
<dbReference type="InterPro" id="IPR027831">
    <property type="entry name" value="DUF4485"/>
</dbReference>
<sequence>MEATKRRKYDAVSMATVRRCFTAENGSVESVPVGNMSKREESWLRLDTEFDHFLLDMKPYVLKHSNKTDRQQCAIWIKKLCDPATCASGLDGRKNRNMYALLLLHMLKRGVLEAPFNSKPEPGNLKTLPTYMSIYFDEPLSGRSLENNTAHLPDWVTGELGGYTDDSFSASLLKDRTSSTPIAALHRRKLYEERSSSRPAGSSPLKQSSKHDVREVDRGLKADTSHDDSDLEARLNSWNLGIENPRYLREKPIPWSPIFKSSFGRNSALTDDQGPQLVQSKETEMKIKVLESKHQEEKLKMQQRHDADVEKILDRKNGEIEEMKSMYRAKQKESEEMIHKLEKKVQSVLRESQVICESKEKQITELKKMLDQSTDSLKNEWEKKLHAAVTEVEQQKFELQKKHTNNIQELLEDTNLRLAKMEAEYNSRAQATEQTVHELERRVKQQSAEVEKGNELRQRVTQEKAQLEIHIASISVELQEAKRRSAKLQEEKELQSEQHEQTVQKLQAKHETDISHLYQEHSLSAAKASEVMEDLEKTVALLKQQLQDSEHRRHQLARDQEIKFQQEKDKLQINCEKKVLAIHSEAEKEKSEAKRKMAKLEDALREMESQLDRARESQRQQIQQADMALEQFKKQVELSSEKTYADMKLQMGKVEEDLIRSKSLREKQAKEFSEQLDALRQKYEQQMAEQRMQHEQERTRLQQQHIAEKDSLVQEQQREVESVERQARATLQQHQQHTQEWRKHNAQTVHDLEAQLSSLHDELKRTQAHHQKQLAEQAALREEEKQRAFLDKEATLDRLRSDMERMRSDLERSNQQVKDAAQEKTNSRLKQIEKEYSQRLTKSAQLIAELQTSVCDSKDEAVRLQQAMERQLEEAGARWDKERRTVTHHADQANKALQEKMESLQRQLHCSEKKLLSKELETEEKVTVVRREYEEKIKGLMPTEIRQELEDTITSLKSQVNFLQKRASLLQEDLDACRTKR</sequence>
<keyword evidence="1" id="KW-0175">Coiled coil</keyword>
<feature type="compositionally biased region" description="Basic and acidic residues" evidence="2">
    <location>
        <begin position="691"/>
        <end position="703"/>
    </location>
</feature>
<feature type="region of interest" description="Disordered" evidence="2">
    <location>
        <begin position="184"/>
        <end position="230"/>
    </location>
</feature>